<name>A0A238FED1_9BASI</name>
<sequence length="889" mass="96063">MPASDLSISHHSPTFASTQWSPRIPTSVKTPTKRREPTLSSEGGLAISCNIDYDGASYRPMTGDTSQPDAASIVGWDKQDNASPVRLRKKPEDFVPAFDSATSLSSRIDSVLDVYAEMYGEFDDEEADEDDPSHHVDVYEHYTARTPTIDLDAEAAMRTPEIARDRPIQRTSQVISSPASSVRPTAPVDRMPLEDYQPIDNTQTRPWDERGKTGLYGGGGRGADDHETGWVGAPVAATAVVAPHSALEEDLRYDDEEDEDEDYSDHAHYDDDDDDDEDYDEYVNHTTSATPRDGPRSSLSTPSGRHASLSSMGKNSLRQASVSSNRRASNKSSRSVRHPSEVDADSGGHIDYRQSSSISESISASRRRQMSQHDKLAPTEAFRQPSPLSNHVVCAMSPGLNANSLKKLDLSEPRSAKVIRPATEEKRKVPIAKIPEIHMPPKISRPLASESKSSGAVKSGKSSFRWGIRSKKAPVISNPILPDGFVESLGMETFELTPGCAAPDHRVNGVVIGAGNTSLSLEKPLLSSFVPLPSSKANKGPAPRPRKVPGQSQGPVRVGSPNLQFSSFEGVSTEDTAARLPTSPLPVSPTPVSPVGLAEAPVPPTLIPVVNGRPSIGPMRQSDVSAELSDAFHRLSRNSELSYTPSKSSSMEEAERARRADFDGLRRNTHEEVSANTNTTIAFNSTFHPVVDTSQAPTPIMNARADVNAFRNPWGAGSATHQRTFSSPSQASAPGNQYFSTPQASIGSFESTPPPPPTWNADRMNHRDSECSVYSTDGDGNGIDANNRAGGYSGYSYGSYYDQVPVEIPAVPIVPIAPLKFVKRTDSPAQAMDHGPSRPPFDARAPSEVSFKAPFTHETSYNTTSQMAGPPQWRTAPQIGTTGFRNPFG</sequence>
<feature type="compositionally biased region" description="Low complexity" evidence="1">
    <location>
        <begin position="353"/>
        <end position="364"/>
    </location>
</feature>
<feature type="compositionally biased region" description="Polar residues" evidence="1">
    <location>
        <begin position="297"/>
        <end position="319"/>
    </location>
</feature>
<feature type="region of interest" description="Disordered" evidence="1">
    <location>
        <begin position="861"/>
        <end position="889"/>
    </location>
</feature>
<evidence type="ECO:0000313" key="3">
    <source>
        <dbReference type="Proteomes" id="UP000198372"/>
    </source>
</evidence>
<dbReference type="EMBL" id="FMSP01000007">
    <property type="protein sequence ID" value="SCV71159.1"/>
    <property type="molecule type" value="Genomic_DNA"/>
</dbReference>
<feature type="compositionally biased region" description="Acidic residues" evidence="1">
    <location>
        <begin position="251"/>
        <end position="263"/>
    </location>
</feature>
<feature type="compositionally biased region" description="Acidic residues" evidence="1">
    <location>
        <begin position="270"/>
        <end position="281"/>
    </location>
</feature>
<reference evidence="3" key="1">
    <citation type="submission" date="2016-09" db="EMBL/GenBank/DDBJ databases">
        <authorList>
            <person name="Jeantristanb JTB J.-T."/>
            <person name="Ricardo R."/>
        </authorList>
    </citation>
    <scope>NUCLEOTIDE SEQUENCE [LARGE SCALE GENOMIC DNA]</scope>
</reference>
<organism evidence="2 3">
    <name type="scientific">Microbotryum intermedium</name>
    <dbReference type="NCBI Taxonomy" id="269621"/>
    <lineage>
        <taxon>Eukaryota</taxon>
        <taxon>Fungi</taxon>
        <taxon>Dikarya</taxon>
        <taxon>Basidiomycota</taxon>
        <taxon>Pucciniomycotina</taxon>
        <taxon>Microbotryomycetes</taxon>
        <taxon>Microbotryales</taxon>
        <taxon>Microbotryaceae</taxon>
        <taxon>Microbotryum</taxon>
    </lineage>
</organism>
<feature type="region of interest" description="Disordered" evidence="1">
    <location>
        <begin position="1"/>
        <end position="42"/>
    </location>
</feature>
<protein>
    <submittedName>
        <fullName evidence="2">BQ2448_2747 protein</fullName>
    </submittedName>
</protein>
<accession>A0A238FED1</accession>
<feature type="compositionally biased region" description="Basic and acidic residues" evidence="1">
    <location>
        <begin position="338"/>
        <end position="352"/>
    </location>
</feature>
<feature type="compositionally biased region" description="Polar residues" evidence="1">
    <location>
        <begin position="719"/>
        <end position="736"/>
    </location>
</feature>
<keyword evidence="3" id="KW-1185">Reference proteome</keyword>
<dbReference type="OrthoDB" id="2537127at2759"/>
<evidence type="ECO:0000256" key="1">
    <source>
        <dbReference type="SAM" id="MobiDB-lite"/>
    </source>
</evidence>
<feature type="compositionally biased region" description="Polar residues" evidence="1">
    <location>
        <begin position="169"/>
        <end position="183"/>
    </location>
</feature>
<feature type="region of interest" description="Disordered" evidence="1">
    <location>
        <begin position="532"/>
        <end position="564"/>
    </location>
</feature>
<feature type="compositionally biased region" description="Polar residues" evidence="1">
    <location>
        <begin position="1"/>
        <end position="21"/>
    </location>
</feature>
<feature type="compositionally biased region" description="Low complexity" evidence="1">
    <location>
        <begin position="229"/>
        <end position="243"/>
    </location>
</feature>
<dbReference type="Proteomes" id="UP000198372">
    <property type="component" value="Unassembled WGS sequence"/>
</dbReference>
<feature type="compositionally biased region" description="Polar residues" evidence="1">
    <location>
        <begin position="878"/>
        <end position="889"/>
    </location>
</feature>
<proteinExistence type="predicted"/>
<feature type="region of interest" description="Disordered" evidence="1">
    <location>
        <begin position="162"/>
        <end position="384"/>
    </location>
</feature>
<gene>
    <name evidence="2" type="ORF">BQ2448_2747</name>
</gene>
<dbReference type="AlphaFoldDB" id="A0A238FED1"/>
<feature type="compositionally biased region" description="Low complexity" evidence="1">
    <location>
        <begin position="320"/>
        <end position="333"/>
    </location>
</feature>
<evidence type="ECO:0000313" key="2">
    <source>
        <dbReference type="EMBL" id="SCV71159.1"/>
    </source>
</evidence>
<feature type="region of interest" description="Disordered" evidence="1">
    <location>
        <begin position="713"/>
        <end position="736"/>
    </location>
</feature>